<name>A0ABN5A944_9FIRM</name>
<keyword evidence="2" id="KW-1185">Reference proteome</keyword>
<gene>
    <name evidence="1" type="ORF">ADH66_16540</name>
</gene>
<accession>A0ABN5A944</accession>
<dbReference type="Proteomes" id="UP000196710">
    <property type="component" value="Chromosome"/>
</dbReference>
<reference evidence="2" key="1">
    <citation type="submission" date="2017-05" db="EMBL/GenBank/DDBJ databases">
        <title>Improved OligoMM genomes.</title>
        <authorList>
            <person name="Garzetti D."/>
        </authorList>
    </citation>
    <scope>NUCLEOTIDE SEQUENCE [LARGE SCALE GENOMIC DNA]</scope>
    <source>
        <strain evidence="2">KB18</strain>
    </source>
</reference>
<dbReference type="EMBL" id="CP021422">
    <property type="protein sequence ID" value="ASB42129.1"/>
    <property type="molecule type" value="Genomic_DNA"/>
</dbReference>
<protein>
    <submittedName>
        <fullName evidence="1">Uncharacterized protein</fullName>
    </submittedName>
</protein>
<proteinExistence type="predicted"/>
<organism evidence="1 2">
    <name type="scientific">Acutalibacter muris</name>
    <dbReference type="NCBI Taxonomy" id="1796620"/>
    <lineage>
        <taxon>Bacteria</taxon>
        <taxon>Bacillati</taxon>
        <taxon>Bacillota</taxon>
        <taxon>Clostridia</taxon>
        <taxon>Eubacteriales</taxon>
        <taxon>Acutalibacteraceae</taxon>
        <taxon>Acutalibacter</taxon>
    </lineage>
</organism>
<evidence type="ECO:0000313" key="2">
    <source>
        <dbReference type="Proteomes" id="UP000196710"/>
    </source>
</evidence>
<evidence type="ECO:0000313" key="1">
    <source>
        <dbReference type="EMBL" id="ASB42129.1"/>
    </source>
</evidence>
<sequence>MPKSQPFKIVMHYPQTEDGIRQLSRRVAQAHADAVIHKVNGTRGSVRERIELMKAVNNAAKRERASPATDELSR</sequence>